<dbReference type="Proteomes" id="UP000596977">
    <property type="component" value="Unassembled WGS sequence"/>
</dbReference>
<evidence type="ECO:0000313" key="3">
    <source>
        <dbReference type="Proteomes" id="UP000596977"/>
    </source>
</evidence>
<dbReference type="EMBL" id="BMKB01000002">
    <property type="protein sequence ID" value="GGA45777.1"/>
    <property type="molecule type" value="Genomic_DNA"/>
</dbReference>
<gene>
    <name evidence="2" type="ORF">GCM10011499_14380</name>
</gene>
<keyword evidence="3" id="KW-1185">Reference proteome</keyword>
<evidence type="ECO:0000256" key="1">
    <source>
        <dbReference type="SAM" id="Phobius"/>
    </source>
</evidence>
<sequence>MVDDMNRDLGRVEGKLDALIETVKQQGEKSDASRARQYERIEAVERNTHDLDGRMKTVEGTVQKMSPLVEEFGRIKQRGVGMLMLLGLVWLIIGGLVVQALQWVIGKLAQIGG</sequence>
<keyword evidence="1" id="KW-1133">Transmembrane helix</keyword>
<feature type="transmembrane region" description="Helical" evidence="1">
    <location>
        <begin position="83"/>
        <end position="105"/>
    </location>
</feature>
<accession>A0A916R9Y1</accession>
<evidence type="ECO:0000313" key="2">
    <source>
        <dbReference type="EMBL" id="GGA45777.1"/>
    </source>
</evidence>
<proteinExistence type="predicted"/>
<dbReference type="AlphaFoldDB" id="A0A916R9Y1"/>
<dbReference type="Pfam" id="PF07439">
    <property type="entry name" value="DUF1515"/>
    <property type="match status" value="1"/>
</dbReference>
<protein>
    <recommendedName>
        <fullName evidence="4">DUF1515 domain-containing protein</fullName>
    </recommendedName>
</protein>
<name>A0A916R9Y1_9HYPH</name>
<reference evidence="2 3" key="1">
    <citation type="journal article" date="2014" name="Int. J. Syst. Evol. Microbiol.">
        <title>Complete genome sequence of Corynebacterium casei LMG S-19264T (=DSM 44701T), isolated from a smear-ripened cheese.</title>
        <authorList>
            <consortium name="US DOE Joint Genome Institute (JGI-PGF)"/>
            <person name="Walter F."/>
            <person name="Albersmeier A."/>
            <person name="Kalinowski J."/>
            <person name="Ruckert C."/>
        </authorList>
    </citation>
    <scope>NUCLEOTIDE SEQUENCE [LARGE SCALE GENOMIC DNA]</scope>
    <source>
        <strain evidence="2 3">CGMCC 1.15896</strain>
    </source>
</reference>
<comment type="caution">
    <text evidence="2">The sequence shown here is derived from an EMBL/GenBank/DDBJ whole genome shotgun (WGS) entry which is preliminary data.</text>
</comment>
<evidence type="ECO:0008006" key="4">
    <source>
        <dbReference type="Google" id="ProtNLM"/>
    </source>
</evidence>
<keyword evidence="1" id="KW-0812">Transmembrane</keyword>
<dbReference type="InterPro" id="IPR010889">
    <property type="entry name" value="DUF1515"/>
</dbReference>
<organism evidence="2 3">
    <name type="scientific">Pelagibacterium lentulum</name>
    <dbReference type="NCBI Taxonomy" id="2029865"/>
    <lineage>
        <taxon>Bacteria</taxon>
        <taxon>Pseudomonadati</taxon>
        <taxon>Pseudomonadota</taxon>
        <taxon>Alphaproteobacteria</taxon>
        <taxon>Hyphomicrobiales</taxon>
        <taxon>Devosiaceae</taxon>
        <taxon>Pelagibacterium</taxon>
    </lineage>
</organism>
<keyword evidence="1" id="KW-0472">Membrane</keyword>